<feature type="transmembrane region" description="Helical" evidence="2">
    <location>
        <begin position="28"/>
        <end position="50"/>
    </location>
</feature>
<evidence type="ECO:0000313" key="4">
    <source>
        <dbReference type="Proteomes" id="UP000800235"/>
    </source>
</evidence>
<feature type="region of interest" description="Disordered" evidence="1">
    <location>
        <begin position="252"/>
        <end position="278"/>
    </location>
</feature>
<comment type="caution">
    <text evidence="3">The sequence shown here is derived from an EMBL/GenBank/DDBJ whole genome shotgun (WGS) entry which is preliminary data.</text>
</comment>
<evidence type="ECO:0000256" key="2">
    <source>
        <dbReference type="SAM" id="Phobius"/>
    </source>
</evidence>
<reference evidence="3" key="1">
    <citation type="journal article" date="2020" name="Stud. Mycol.">
        <title>101 Dothideomycetes genomes: a test case for predicting lifestyles and emergence of pathogens.</title>
        <authorList>
            <person name="Haridas S."/>
            <person name="Albert R."/>
            <person name="Binder M."/>
            <person name="Bloem J."/>
            <person name="Labutti K."/>
            <person name="Salamov A."/>
            <person name="Andreopoulos B."/>
            <person name="Baker S."/>
            <person name="Barry K."/>
            <person name="Bills G."/>
            <person name="Bluhm B."/>
            <person name="Cannon C."/>
            <person name="Castanera R."/>
            <person name="Culley D."/>
            <person name="Daum C."/>
            <person name="Ezra D."/>
            <person name="Gonzalez J."/>
            <person name="Henrissat B."/>
            <person name="Kuo A."/>
            <person name="Liang C."/>
            <person name="Lipzen A."/>
            <person name="Lutzoni F."/>
            <person name="Magnuson J."/>
            <person name="Mondo S."/>
            <person name="Nolan M."/>
            <person name="Ohm R."/>
            <person name="Pangilinan J."/>
            <person name="Park H.-J."/>
            <person name="Ramirez L."/>
            <person name="Alfaro M."/>
            <person name="Sun H."/>
            <person name="Tritt A."/>
            <person name="Yoshinaga Y."/>
            <person name="Zwiers L.-H."/>
            <person name="Turgeon B."/>
            <person name="Goodwin S."/>
            <person name="Spatafora J."/>
            <person name="Crous P."/>
            <person name="Grigoriev I."/>
        </authorList>
    </citation>
    <scope>NUCLEOTIDE SEQUENCE</scope>
    <source>
        <strain evidence="3">CBS 130266</strain>
    </source>
</reference>
<evidence type="ECO:0008006" key="5">
    <source>
        <dbReference type="Google" id="ProtNLM"/>
    </source>
</evidence>
<dbReference type="AlphaFoldDB" id="A0A9P4U362"/>
<dbReference type="OrthoDB" id="10010954at2759"/>
<dbReference type="EMBL" id="MU007013">
    <property type="protein sequence ID" value="KAF2435590.1"/>
    <property type="molecule type" value="Genomic_DNA"/>
</dbReference>
<protein>
    <recommendedName>
        <fullName evidence="5">TLC domain-containing protein</fullName>
    </recommendedName>
</protein>
<feature type="transmembrane region" description="Helical" evidence="2">
    <location>
        <begin position="178"/>
        <end position="205"/>
    </location>
</feature>
<name>A0A9P4U362_9PEZI</name>
<feature type="compositionally biased region" description="Basic and acidic residues" evidence="1">
    <location>
        <begin position="264"/>
        <end position="274"/>
    </location>
</feature>
<feature type="transmembrane region" description="Helical" evidence="2">
    <location>
        <begin position="121"/>
        <end position="139"/>
    </location>
</feature>
<proteinExistence type="predicted"/>
<feature type="transmembrane region" description="Helical" evidence="2">
    <location>
        <begin position="82"/>
        <end position="101"/>
    </location>
</feature>
<sequence>MDHTGTRSHGPHRKPHITTILNQGISDLIGYGALILTVLLCLIFLVRHYLLQGLVFKWLYGRIWTELSGHNRRSFMNHHIGGAIKLLVLFIGAYPWVKVLFLDSNLTDSLGYGSRVTMGDILFVLTQLFSCMYIFELLYREKLSPIAVAHHIGAIVIGQSAVVLSLDLGHQRDATLEFVMVFFYTSIIAVSGTIAETVMIAVLLAQSWSRWGLDFKIITPILHIVFTLAQLWGSWNLWCLCQSQKRKLAGVSDPETLKGPLPESSKKEDNDAGAKKQGLGSCAVAYPTTPITLSKALKIGLEQTSQ</sequence>
<evidence type="ECO:0000256" key="1">
    <source>
        <dbReference type="SAM" id="MobiDB-lite"/>
    </source>
</evidence>
<keyword evidence="4" id="KW-1185">Reference proteome</keyword>
<dbReference type="Proteomes" id="UP000800235">
    <property type="component" value="Unassembled WGS sequence"/>
</dbReference>
<keyword evidence="2" id="KW-0812">Transmembrane</keyword>
<evidence type="ECO:0000313" key="3">
    <source>
        <dbReference type="EMBL" id="KAF2435590.1"/>
    </source>
</evidence>
<accession>A0A9P4U362</accession>
<organism evidence="3 4">
    <name type="scientific">Tothia fuscella</name>
    <dbReference type="NCBI Taxonomy" id="1048955"/>
    <lineage>
        <taxon>Eukaryota</taxon>
        <taxon>Fungi</taxon>
        <taxon>Dikarya</taxon>
        <taxon>Ascomycota</taxon>
        <taxon>Pezizomycotina</taxon>
        <taxon>Dothideomycetes</taxon>
        <taxon>Pleosporomycetidae</taxon>
        <taxon>Venturiales</taxon>
        <taxon>Cylindrosympodiaceae</taxon>
        <taxon>Tothia</taxon>
    </lineage>
</organism>
<gene>
    <name evidence="3" type="ORF">EJ08DRAFT_656583</name>
</gene>
<keyword evidence="2" id="KW-1133">Transmembrane helix</keyword>
<keyword evidence="2" id="KW-0472">Membrane</keyword>
<feature type="transmembrane region" description="Helical" evidence="2">
    <location>
        <begin position="217"/>
        <end position="238"/>
    </location>
</feature>